<evidence type="ECO:0000313" key="1">
    <source>
        <dbReference type="EnsemblMetazoa" id="ACHR010123-PA"/>
    </source>
</evidence>
<name>A0A182KH85_9DIPT</name>
<accession>A0A182KH85</accession>
<protein>
    <submittedName>
        <fullName evidence="1">Uncharacterized protein</fullName>
    </submittedName>
</protein>
<sequence>MNLQQVVLSLGVFTTLLRDRCYGDEDTEHVHIKLHVPEIINRLVHVKTKYMHVYHPKKVVQEMPPTFVDQQPMDHHAGMWMPSSALPSGMVSSPSAALSSASSSAMAAAAAASLSSMVQDKLSTQLAQELMMRYRNLETPAVGGSNDLRESVDHSDYLRDYYRQQRKLSDQLMLQEAMQLPNFAQTKYLSNMGYNWDKSFGVKSGDTDQSSLLVKKSKKKKAYGHLVVQSVESAIAGDRLVFHVPINYKNVHMTKTRVKPVHHRTYQKTDYKLLGYSMDKHAPQMESMSPMEYLAKMQILRG</sequence>
<evidence type="ECO:0000313" key="2">
    <source>
        <dbReference type="Proteomes" id="UP000075881"/>
    </source>
</evidence>
<dbReference type="AlphaFoldDB" id="A0A182KH85"/>
<dbReference type="Proteomes" id="UP000075881">
    <property type="component" value="Unassembled WGS sequence"/>
</dbReference>
<organism evidence="1 2">
    <name type="scientific">Anopheles christyi</name>
    <dbReference type="NCBI Taxonomy" id="43041"/>
    <lineage>
        <taxon>Eukaryota</taxon>
        <taxon>Metazoa</taxon>
        <taxon>Ecdysozoa</taxon>
        <taxon>Arthropoda</taxon>
        <taxon>Hexapoda</taxon>
        <taxon>Insecta</taxon>
        <taxon>Pterygota</taxon>
        <taxon>Neoptera</taxon>
        <taxon>Endopterygota</taxon>
        <taxon>Diptera</taxon>
        <taxon>Nematocera</taxon>
        <taxon>Culicoidea</taxon>
        <taxon>Culicidae</taxon>
        <taxon>Anophelinae</taxon>
        <taxon>Anopheles</taxon>
    </lineage>
</organism>
<proteinExistence type="predicted"/>
<reference evidence="2" key="1">
    <citation type="submission" date="2013-03" db="EMBL/GenBank/DDBJ databases">
        <title>The Genome Sequence of Anopheles christyi ACHKN1017.</title>
        <authorList>
            <consortium name="The Broad Institute Genomics Platform"/>
            <person name="Neafsey D.E."/>
            <person name="Besansky N."/>
            <person name="Walker B."/>
            <person name="Young S.K."/>
            <person name="Zeng Q."/>
            <person name="Gargeya S."/>
            <person name="Fitzgerald M."/>
            <person name="Haas B."/>
            <person name="Abouelleil A."/>
            <person name="Allen A.W."/>
            <person name="Alvarado L."/>
            <person name="Arachchi H.M."/>
            <person name="Berlin A.M."/>
            <person name="Chapman S.B."/>
            <person name="Gainer-Dewar J."/>
            <person name="Goldberg J."/>
            <person name="Griggs A."/>
            <person name="Gujja S."/>
            <person name="Hansen M."/>
            <person name="Howarth C."/>
            <person name="Imamovic A."/>
            <person name="Ireland A."/>
            <person name="Larimer J."/>
            <person name="McCowan C."/>
            <person name="Murphy C."/>
            <person name="Pearson M."/>
            <person name="Poon T.W."/>
            <person name="Priest M."/>
            <person name="Roberts A."/>
            <person name="Saif S."/>
            <person name="Shea T."/>
            <person name="Sisk P."/>
            <person name="Sykes S."/>
            <person name="Wortman J."/>
            <person name="Nusbaum C."/>
            <person name="Birren B."/>
        </authorList>
    </citation>
    <scope>NUCLEOTIDE SEQUENCE [LARGE SCALE GENOMIC DNA]</scope>
    <source>
        <strain evidence="2">ACHKN1017</strain>
    </source>
</reference>
<dbReference type="VEuPathDB" id="VectorBase:ACHR010123"/>
<keyword evidence="2" id="KW-1185">Reference proteome</keyword>
<reference evidence="1" key="2">
    <citation type="submission" date="2020-05" db="UniProtKB">
        <authorList>
            <consortium name="EnsemblMetazoa"/>
        </authorList>
    </citation>
    <scope>IDENTIFICATION</scope>
    <source>
        <strain evidence="1">ACHKN1017</strain>
    </source>
</reference>
<dbReference type="EnsemblMetazoa" id="ACHR010123-RA">
    <property type="protein sequence ID" value="ACHR010123-PA"/>
    <property type="gene ID" value="ACHR010123"/>
</dbReference>